<keyword evidence="4 7" id="KW-0732">Signal</keyword>
<accession>A0A328XTT0</accession>
<evidence type="ECO:0000256" key="3">
    <source>
        <dbReference type="ARBA" id="ARBA00022723"/>
    </source>
</evidence>
<keyword evidence="2 7" id="KW-0349">Heme</keyword>
<comment type="caution">
    <text evidence="9">The sequence shown here is derived from an EMBL/GenBank/DDBJ whole genome shotgun (WGS) entry which is preliminary data.</text>
</comment>
<dbReference type="GO" id="GO:0005886">
    <property type="term" value="C:plasma membrane"/>
    <property type="evidence" value="ECO:0007669"/>
    <property type="project" value="TreeGrafter"/>
</dbReference>
<proteinExistence type="inferred from homology"/>
<keyword evidence="7" id="KW-1133">Transmembrane helix</keyword>
<dbReference type="InterPro" id="IPR038297">
    <property type="entry name" value="CcmH/CycL/NrfF/Ccl2_sf"/>
</dbReference>
<protein>
    <recommendedName>
        <fullName evidence="7">Cytochrome c-type biogenesis protein</fullName>
    </recommendedName>
</protein>
<evidence type="ECO:0000256" key="4">
    <source>
        <dbReference type="ARBA" id="ARBA00022729"/>
    </source>
</evidence>
<dbReference type="PANTHER" id="PTHR47870">
    <property type="entry name" value="CYTOCHROME C-TYPE BIOGENESIS PROTEIN CCMH"/>
    <property type="match status" value="1"/>
</dbReference>
<evidence type="ECO:0000256" key="5">
    <source>
        <dbReference type="ARBA" id="ARBA00022748"/>
    </source>
</evidence>
<name>A0A328XTT0_9GAMM</name>
<evidence type="ECO:0000256" key="6">
    <source>
        <dbReference type="ARBA" id="ARBA00023004"/>
    </source>
</evidence>
<dbReference type="Gene3D" id="1.10.8.640">
    <property type="entry name" value="Cytochrome C biogenesis protein"/>
    <property type="match status" value="1"/>
</dbReference>
<keyword evidence="6 7" id="KW-0408">Iron</keyword>
<evidence type="ECO:0000256" key="7">
    <source>
        <dbReference type="RuleBase" id="RU364112"/>
    </source>
</evidence>
<dbReference type="InterPro" id="IPR005616">
    <property type="entry name" value="CcmH/CycL/Ccl2/NrfF_N"/>
</dbReference>
<dbReference type="Pfam" id="PF03918">
    <property type="entry name" value="CcmH"/>
    <property type="match status" value="1"/>
</dbReference>
<dbReference type="Proteomes" id="UP000249700">
    <property type="component" value="Unassembled WGS sequence"/>
</dbReference>
<evidence type="ECO:0000313" key="9">
    <source>
        <dbReference type="EMBL" id="RAR63531.1"/>
    </source>
</evidence>
<evidence type="ECO:0000256" key="1">
    <source>
        <dbReference type="ARBA" id="ARBA00010342"/>
    </source>
</evidence>
<dbReference type="AlphaFoldDB" id="A0A328XTT0"/>
<dbReference type="EMBL" id="QLSX01000002">
    <property type="protein sequence ID" value="RAR63531.1"/>
    <property type="molecule type" value="Genomic_DNA"/>
</dbReference>
<dbReference type="FunFam" id="1.10.8.640:FF:000001">
    <property type="entry name" value="Cytochrome c-type biogenesis protein"/>
    <property type="match status" value="1"/>
</dbReference>
<dbReference type="InterPro" id="IPR051263">
    <property type="entry name" value="C-type_cytochrome_biogenesis"/>
</dbReference>
<dbReference type="GO" id="GO:0046872">
    <property type="term" value="F:metal ion binding"/>
    <property type="evidence" value="ECO:0007669"/>
    <property type="project" value="UniProtKB-KW"/>
</dbReference>
<organism evidence="9 10">
    <name type="scientific">Onishia taeanensis</name>
    <dbReference type="NCBI Taxonomy" id="284577"/>
    <lineage>
        <taxon>Bacteria</taxon>
        <taxon>Pseudomonadati</taxon>
        <taxon>Pseudomonadota</taxon>
        <taxon>Gammaproteobacteria</taxon>
        <taxon>Oceanospirillales</taxon>
        <taxon>Halomonadaceae</taxon>
        <taxon>Onishia</taxon>
    </lineage>
</organism>
<evidence type="ECO:0000256" key="2">
    <source>
        <dbReference type="ARBA" id="ARBA00022617"/>
    </source>
</evidence>
<evidence type="ECO:0000259" key="8">
    <source>
        <dbReference type="Pfam" id="PF03918"/>
    </source>
</evidence>
<dbReference type="GO" id="GO:0017004">
    <property type="term" value="P:cytochrome complex assembly"/>
    <property type="evidence" value="ECO:0007669"/>
    <property type="project" value="UniProtKB-KW"/>
</dbReference>
<keyword evidence="3 7" id="KW-0479">Metal-binding</keyword>
<reference evidence="9 10" key="1">
    <citation type="submission" date="2018-06" db="EMBL/GenBank/DDBJ databases">
        <title>Comparative analysis of microorganisms from saline springs in Andes Mountain Range, Colombia.</title>
        <authorList>
            <person name="Rubin E."/>
        </authorList>
    </citation>
    <scope>NUCLEOTIDE SEQUENCE [LARGE SCALE GENOMIC DNA]</scope>
    <source>
        <strain evidence="9 10">USBA-857</strain>
    </source>
</reference>
<comment type="similarity">
    <text evidence="1 7">Belongs to the CcmH/CycL/Ccl2/NrfF family.</text>
</comment>
<keyword evidence="7" id="KW-0472">Membrane</keyword>
<sequence>MAMTSAASPVATLFAVRGRLGLTLLAALLLSLLMGLSVETARAAVEVRDFDSPVTAERYRSLTGALRCPKCQNQAIGDSNSPVAKDMRERVAALLREGRSDREIQDFMVARFGDYVLYNPRLEDRTLLLWGLPAALVLLGGVLVALIVRRRRRASARELSAEERARLDALINRPPDPSGDH</sequence>
<evidence type="ECO:0000313" key="10">
    <source>
        <dbReference type="Proteomes" id="UP000249700"/>
    </source>
</evidence>
<feature type="transmembrane region" description="Helical" evidence="7">
    <location>
        <begin position="127"/>
        <end position="148"/>
    </location>
</feature>
<gene>
    <name evidence="9" type="ORF">BCL93_102270</name>
</gene>
<keyword evidence="7" id="KW-0812">Transmembrane</keyword>
<comment type="function">
    <text evidence="7">Possible subunit of a heme lyase.</text>
</comment>
<dbReference type="CDD" id="cd16378">
    <property type="entry name" value="CcmH_N"/>
    <property type="match status" value="1"/>
</dbReference>
<feature type="domain" description="CcmH/CycL/Ccl2/NrfF N-terminal" evidence="8">
    <location>
        <begin position="34"/>
        <end position="170"/>
    </location>
</feature>
<dbReference type="PANTHER" id="PTHR47870:SF1">
    <property type="entry name" value="CYTOCHROME C-TYPE BIOGENESIS PROTEIN CCMH"/>
    <property type="match status" value="1"/>
</dbReference>
<keyword evidence="5" id="KW-0201">Cytochrome c-type biogenesis</keyword>